<protein>
    <submittedName>
        <fullName evidence="2">Spore coat protein U-like protein</fullName>
    </submittedName>
</protein>
<proteinExistence type="predicted"/>
<dbReference type="InterPro" id="IPR053167">
    <property type="entry name" value="Spore_coat_component"/>
</dbReference>
<dbReference type="AlphaFoldDB" id="A0A7X0PCY6"/>
<dbReference type="Pfam" id="PF05229">
    <property type="entry name" value="SCPU"/>
    <property type="match status" value="1"/>
</dbReference>
<evidence type="ECO:0000259" key="1">
    <source>
        <dbReference type="Pfam" id="PF05229"/>
    </source>
</evidence>
<comment type="caution">
    <text evidence="2">The sequence shown here is derived from an EMBL/GenBank/DDBJ whole genome shotgun (WGS) entry which is preliminary data.</text>
</comment>
<keyword evidence="2" id="KW-0167">Capsid protein</keyword>
<reference evidence="2 3" key="1">
    <citation type="submission" date="2020-08" db="EMBL/GenBank/DDBJ databases">
        <title>Functional genomics of gut bacteria from endangered species of beetles.</title>
        <authorList>
            <person name="Carlos-Shanley C."/>
        </authorList>
    </citation>
    <scope>NUCLEOTIDE SEQUENCE [LARGE SCALE GENOMIC DNA]</scope>
    <source>
        <strain evidence="2 3">S00198</strain>
    </source>
</reference>
<evidence type="ECO:0000313" key="3">
    <source>
        <dbReference type="Proteomes" id="UP000575083"/>
    </source>
</evidence>
<dbReference type="RefSeq" id="WP_260420197.1">
    <property type="nucleotide sequence ID" value="NZ_JACHLK010000003.1"/>
</dbReference>
<dbReference type="InterPro" id="IPR007893">
    <property type="entry name" value="Spore_coat_U/FanG"/>
</dbReference>
<gene>
    <name evidence="2" type="ORF">HNP48_002305</name>
</gene>
<accession>A0A7X0PCY6</accession>
<keyword evidence="3" id="KW-1185">Reference proteome</keyword>
<dbReference type="Proteomes" id="UP000575083">
    <property type="component" value="Unassembled WGS sequence"/>
</dbReference>
<dbReference type="PANTHER" id="PTHR37089:SF4">
    <property type="entry name" value="EXPORTED PROTEIN"/>
    <property type="match status" value="1"/>
</dbReference>
<name>A0A7X0PCY6_9BURK</name>
<evidence type="ECO:0000313" key="2">
    <source>
        <dbReference type="EMBL" id="MBB6559638.1"/>
    </source>
</evidence>
<dbReference type="PANTHER" id="PTHR37089">
    <property type="entry name" value="PROTEIN U-RELATED"/>
    <property type="match status" value="1"/>
</dbReference>
<feature type="domain" description="Spore coat protein U/FanG" evidence="1">
    <location>
        <begin position="17"/>
        <end position="176"/>
    </location>
</feature>
<dbReference type="SMART" id="SM00972">
    <property type="entry name" value="SCPU"/>
    <property type="match status" value="1"/>
</dbReference>
<organism evidence="2 3">
    <name type="scientific">Acidovorax soli</name>
    <dbReference type="NCBI Taxonomy" id="592050"/>
    <lineage>
        <taxon>Bacteria</taxon>
        <taxon>Pseudomonadati</taxon>
        <taxon>Pseudomonadota</taxon>
        <taxon>Betaproteobacteria</taxon>
        <taxon>Burkholderiales</taxon>
        <taxon>Comamonadaceae</taxon>
        <taxon>Acidovorax</taxon>
    </lineage>
</organism>
<keyword evidence="2" id="KW-0946">Virion</keyword>
<dbReference type="EMBL" id="JACHLK010000003">
    <property type="protein sequence ID" value="MBB6559638.1"/>
    <property type="molecule type" value="Genomic_DNA"/>
</dbReference>
<sequence length="179" mass="17528">MAGCLVAGTAAAGTLGGTLQAQMQLTAGCMVAGSSGATAGLNFGTLDFGSRPGTFTGIVTATPAGGEGVSGPTQLVCSPEVLGISVQVGSGSYAGQGSGIGVGSRAMRHGSTTAYIPYELYRDAAHTQPYPAGSAVTGINVPANGAAFSLPIHGQINKSNPTALPAGTYTDTLQVTVTY</sequence>